<evidence type="ECO:0000313" key="3">
    <source>
        <dbReference type="Proteomes" id="UP000242146"/>
    </source>
</evidence>
<keyword evidence="1" id="KW-1133">Transmembrane helix</keyword>
<gene>
    <name evidence="2" type="ORF">DM01DRAFT_183187</name>
</gene>
<accession>A0A1X2GU77</accession>
<dbReference type="EMBL" id="MCGT01000003">
    <property type="protein sequence ID" value="ORX61581.1"/>
    <property type="molecule type" value="Genomic_DNA"/>
</dbReference>
<name>A0A1X2GU77_9FUNG</name>
<dbReference type="AlphaFoldDB" id="A0A1X2GU77"/>
<evidence type="ECO:0000313" key="2">
    <source>
        <dbReference type="EMBL" id="ORX61581.1"/>
    </source>
</evidence>
<keyword evidence="3" id="KW-1185">Reference proteome</keyword>
<evidence type="ECO:0000256" key="1">
    <source>
        <dbReference type="SAM" id="Phobius"/>
    </source>
</evidence>
<reference evidence="2 3" key="1">
    <citation type="submission" date="2016-07" db="EMBL/GenBank/DDBJ databases">
        <title>Pervasive Adenine N6-methylation of Active Genes in Fungi.</title>
        <authorList>
            <consortium name="DOE Joint Genome Institute"/>
            <person name="Mondo S.J."/>
            <person name="Dannebaum R.O."/>
            <person name="Kuo R.C."/>
            <person name="Labutti K."/>
            <person name="Haridas S."/>
            <person name="Kuo A."/>
            <person name="Salamov A."/>
            <person name="Ahrendt S.R."/>
            <person name="Lipzen A."/>
            <person name="Sullivan W."/>
            <person name="Andreopoulos W.B."/>
            <person name="Clum A."/>
            <person name="Lindquist E."/>
            <person name="Daum C."/>
            <person name="Ramamoorthy G.K."/>
            <person name="Gryganskyi A."/>
            <person name="Culley D."/>
            <person name="Magnuson J.K."/>
            <person name="James T.Y."/>
            <person name="O'Malley M.A."/>
            <person name="Stajich J.E."/>
            <person name="Spatafora J.W."/>
            <person name="Visel A."/>
            <person name="Grigoriev I.V."/>
        </authorList>
    </citation>
    <scope>NUCLEOTIDE SEQUENCE [LARGE SCALE GENOMIC DNA]</scope>
    <source>
        <strain evidence="2 3">NRRL 3301</strain>
    </source>
</reference>
<proteinExistence type="predicted"/>
<organism evidence="2 3">
    <name type="scientific">Hesseltinella vesiculosa</name>
    <dbReference type="NCBI Taxonomy" id="101127"/>
    <lineage>
        <taxon>Eukaryota</taxon>
        <taxon>Fungi</taxon>
        <taxon>Fungi incertae sedis</taxon>
        <taxon>Mucoromycota</taxon>
        <taxon>Mucoromycotina</taxon>
        <taxon>Mucoromycetes</taxon>
        <taxon>Mucorales</taxon>
        <taxon>Cunninghamellaceae</taxon>
        <taxon>Hesseltinella</taxon>
    </lineage>
</organism>
<protein>
    <submittedName>
        <fullName evidence="2">Uncharacterized protein</fullName>
    </submittedName>
</protein>
<sequence length="107" mass="12829">MTKIRKKTSDILGSSYEKNERWEKSQTQSRFSLPHFQTKHSAIKKNPLYQTIRRFTKTFHIEIFLLDSAWLAHFCLWAILSCDIMRECMQSDDFFFHFDGISYAKPK</sequence>
<feature type="transmembrane region" description="Helical" evidence="1">
    <location>
        <begin position="63"/>
        <end position="80"/>
    </location>
</feature>
<comment type="caution">
    <text evidence="2">The sequence shown here is derived from an EMBL/GenBank/DDBJ whole genome shotgun (WGS) entry which is preliminary data.</text>
</comment>
<dbReference type="Proteomes" id="UP000242146">
    <property type="component" value="Unassembled WGS sequence"/>
</dbReference>
<keyword evidence="1" id="KW-0812">Transmembrane</keyword>
<keyword evidence="1" id="KW-0472">Membrane</keyword>